<evidence type="ECO:0000313" key="1">
    <source>
        <dbReference type="EMBL" id="CAG8629501.1"/>
    </source>
</evidence>
<dbReference type="Proteomes" id="UP000789375">
    <property type="component" value="Unassembled WGS sequence"/>
</dbReference>
<gene>
    <name evidence="1" type="ORF">FMOSSE_LOCUS10409</name>
</gene>
<dbReference type="EMBL" id="CAJVPP010003448">
    <property type="protein sequence ID" value="CAG8629501.1"/>
    <property type="molecule type" value="Genomic_DNA"/>
</dbReference>
<sequence>MLQLLDCVCKTLEHLKDQDLYSCLLVNHLWCSNFINTSKIMKRYLYIEFVKSISIYDMLAEVENITKNQGITPQMLRIRDIPKIKFSPDAIDCFKNLSNLCFRSDIDFEFLYQLSQICHNIQSVYLDLHIHSTTLTKLHIYSFCNAICPTESLSLLSNFINLQELTLEPNYDISVFFNTTTFSQLKILRVLKHHKQGRVNVFLQRNGENLKRLHIEFHDNSLNLLRLKDVKSDISPDNLEYFLKSWKDRIVENFRDDEMFDDFEGRDVTFHYRLRRSIHSISDYHLM</sequence>
<name>A0A9N9D7P8_FUNMO</name>
<reference evidence="1" key="1">
    <citation type="submission" date="2021-06" db="EMBL/GenBank/DDBJ databases">
        <authorList>
            <person name="Kallberg Y."/>
            <person name="Tangrot J."/>
            <person name="Rosling A."/>
        </authorList>
    </citation>
    <scope>NUCLEOTIDE SEQUENCE</scope>
    <source>
        <strain evidence="1">87-6 pot B 2015</strain>
    </source>
</reference>
<organism evidence="1 2">
    <name type="scientific">Funneliformis mosseae</name>
    <name type="common">Endomycorrhizal fungus</name>
    <name type="synonym">Glomus mosseae</name>
    <dbReference type="NCBI Taxonomy" id="27381"/>
    <lineage>
        <taxon>Eukaryota</taxon>
        <taxon>Fungi</taxon>
        <taxon>Fungi incertae sedis</taxon>
        <taxon>Mucoromycota</taxon>
        <taxon>Glomeromycotina</taxon>
        <taxon>Glomeromycetes</taxon>
        <taxon>Glomerales</taxon>
        <taxon>Glomeraceae</taxon>
        <taxon>Funneliformis</taxon>
    </lineage>
</organism>
<comment type="caution">
    <text evidence="1">The sequence shown here is derived from an EMBL/GenBank/DDBJ whole genome shotgun (WGS) entry which is preliminary data.</text>
</comment>
<accession>A0A9N9D7P8</accession>
<proteinExistence type="predicted"/>
<evidence type="ECO:0000313" key="2">
    <source>
        <dbReference type="Proteomes" id="UP000789375"/>
    </source>
</evidence>
<dbReference type="AlphaFoldDB" id="A0A9N9D7P8"/>
<keyword evidence="2" id="KW-1185">Reference proteome</keyword>
<protein>
    <submittedName>
        <fullName evidence="1">6735_t:CDS:1</fullName>
    </submittedName>
</protein>